<organism evidence="1">
    <name type="scientific">uncultured Caudovirales phage</name>
    <dbReference type="NCBI Taxonomy" id="2100421"/>
    <lineage>
        <taxon>Viruses</taxon>
        <taxon>Duplodnaviria</taxon>
        <taxon>Heunggongvirae</taxon>
        <taxon>Uroviricota</taxon>
        <taxon>Caudoviricetes</taxon>
        <taxon>Peduoviridae</taxon>
        <taxon>Maltschvirus</taxon>
        <taxon>Maltschvirus maltsch</taxon>
    </lineage>
</organism>
<protein>
    <submittedName>
        <fullName evidence="1">Uncharacterized protein</fullName>
    </submittedName>
</protein>
<sequence>MKTNKKTIIEQMLGAGKKAKEIAEVTNAHIVYIYQIKSKLKKQNTTPAS</sequence>
<reference evidence="1" key="1">
    <citation type="submission" date="2020-05" db="EMBL/GenBank/DDBJ databases">
        <authorList>
            <person name="Chiriac C."/>
            <person name="Salcher M."/>
            <person name="Ghai R."/>
            <person name="Kavagutti S V."/>
        </authorList>
    </citation>
    <scope>NUCLEOTIDE SEQUENCE</scope>
</reference>
<gene>
    <name evidence="1" type="ORF">UFOVP212_3</name>
</gene>
<proteinExistence type="predicted"/>
<accession>A0A6J7WKR0</accession>
<dbReference type="EMBL" id="LR798265">
    <property type="protein sequence ID" value="CAB5218297.1"/>
    <property type="molecule type" value="Genomic_DNA"/>
</dbReference>
<evidence type="ECO:0000313" key="1">
    <source>
        <dbReference type="EMBL" id="CAB5218297.1"/>
    </source>
</evidence>
<name>A0A6J7WKR0_9CAUD</name>